<evidence type="ECO:0008006" key="9">
    <source>
        <dbReference type="Google" id="ProtNLM"/>
    </source>
</evidence>
<evidence type="ECO:0000256" key="4">
    <source>
        <dbReference type="ARBA" id="ARBA00022989"/>
    </source>
</evidence>
<dbReference type="Proteomes" id="UP000007648">
    <property type="component" value="Unassembled WGS sequence"/>
</dbReference>
<protein>
    <recommendedName>
        <fullName evidence="9">Sphingolipid transporter 3 (putative)</fullName>
    </recommendedName>
</protein>
<evidence type="ECO:0000256" key="2">
    <source>
        <dbReference type="ARBA" id="ARBA00022448"/>
    </source>
</evidence>
<reference evidence="7" key="2">
    <citation type="submission" date="2025-08" db="UniProtKB">
        <authorList>
            <consortium name="Ensembl"/>
        </authorList>
    </citation>
    <scope>IDENTIFICATION</scope>
</reference>
<evidence type="ECO:0000256" key="1">
    <source>
        <dbReference type="ARBA" id="ARBA00004141"/>
    </source>
</evidence>
<keyword evidence="8" id="KW-1185">Reference proteome</keyword>
<proteinExistence type="predicted"/>
<dbReference type="PANTHER" id="PTHR23505:SF3">
    <property type="entry name" value="PROTEIN SPINSTER HOMOLOG 3"/>
    <property type="match status" value="1"/>
</dbReference>
<dbReference type="InterPro" id="IPR036259">
    <property type="entry name" value="MFS_trans_sf"/>
</dbReference>
<dbReference type="AlphaFoldDB" id="A0A7N4V5T9"/>
<dbReference type="GO" id="GO:0016020">
    <property type="term" value="C:membrane"/>
    <property type="evidence" value="ECO:0007669"/>
    <property type="project" value="UniProtKB-SubCell"/>
</dbReference>
<sequence>SVAAGHQPSPGSPGSPRTGTRALVWALLGGGCPPCLLFLLPGINGESHFTDRKAGFLGSHLLRSHRKPQRWLWGLLSSCGPQGAPNTCGGHVLSSPNRGSRAPPLSLIFGALTVGTGFVGVLLGAEIARRFKKLTPTAEPLVCAGSLLAAAPCLFLSVTLAQRTLLEAYTFLALGELLLSFNWAIVTDILLSVVAPSRRGTAGALQISVSHILGDAGSPYITGLVASALQEVHGDSFLGLFRSLQSSFFICAFVGALGGGCFLVTALHMERDRPWAPAAQEAQEPPA</sequence>
<feature type="transmembrane region" description="Helical" evidence="6">
    <location>
        <begin position="168"/>
        <end position="191"/>
    </location>
</feature>
<accession>A0A7N4V5T9</accession>
<keyword evidence="2" id="KW-0813">Transport</keyword>
<evidence type="ECO:0000313" key="8">
    <source>
        <dbReference type="Proteomes" id="UP000007648"/>
    </source>
</evidence>
<dbReference type="PANTHER" id="PTHR23505">
    <property type="entry name" value="SPINSTER"/>
    <property type="match status" value="1"/>
</dbReference>
<dbReference type="SUPFAM" id="SSF103473">
    <property type="entry name" value="MFS general substrate transporter"/>
    <property type="match status" value="1"/>
</dbReference>
<evidence type="ECO:0000313" key="7">
    <source>
        <dbReference type="Ensembl" id="ENSSHAP00000040799.1"/>
    </source>
</evidence>
<feature type="transmembrane region" description="Helical" evidence="6">
    <location>
        <begin position="105"/>
        <end position="128"/>
    </location>
</feature>
<keyword evidence="3 6" id="KW-0812">Transmembrane</keyword>
<reference evidence="7 8" key="1">
    <citation type="journal article" date="2011" name="Proc. Natl. Acad. Sci. U.S.A.">
        <title>Genetic diversity and population structure of the endangered marsupial Sarcophilus harrisii (Tasmanian devil).</title>
        <authorList>
            <person name="Miller W."/>
            <person name="Hayes V.M."/>
            <person name="Ratan A."/>
            <person name="Petersen D.C."/>
            <person name="Wittekindt N.E."/>
            <person name="Miller J."/>
            <person name="Walenz B."/>
            <person name="Knight J."/>
            <person name="Qi J."/>
            <person name="Zhao F."/>
            <person name="Wang Q."/>
            <person name="Bedoya-Reina O.C."/>
            <person name="Katiyar N."/>
            <person name="Tomsho L.P."/>
            <person name="Kasson L.M."/>
            <person name="Hardie R.A."/>
            <person name="Woodbridge P."/>
            <person name="Tindall E.A."/>
            <person name="Bertelsen M.F."/>
            <person name="Dixon D."/>
            <person name="Pyecroft S."/>
            <person name="Helgen K.M."/>
            <person name="Lesk A.M."/>
            <person name="Pringle T.H."/>
            <person name="Patterson N."/>
            <person name="Zhang Y."/>
            <person name="Kreiss A."/>
            <person name="Woods G.M."/>
            <person name="Jones M.E."/>
            <person name="Schuster S.C."/>
        </authorList>
    </citation>
    <scope>NUCLEOTIDE SEQUENCE [LARGE SCALE GENOMIC DNA]</scope>
</reference>
<dbReference type="InterPro" id="IPR044770">
    <property type="entry name" value="MFS_spinster-like"/>
</dbReference>
<name>A0A7N4V5T9_SARHA</name>
<dbReference type="GeneTree" id="ENSGT00390000005976"/>
<keyword evidence="4 6" id="KW-1133">Transmembrane helix</keyword>
<feature type="transmembrane region" description="Helical" evidence="6">
    <location>
        <begin position="22"/>
        <end position="43"/>
    </location>
</feature>
<evidence type="ECO:0000256" key="5">
    <source>
        <dbReference type="ARBA" id="ARBA00023136"/>
    </source>
</evidence>
<keyword evidence="5 6" id="KW-0472">Membrane</keyword>
<feature type="transmembrane region" description="Helical" evidence="6">
    <location>
        <begin position="248"/>
        <end position="267"/>
    </location>
</feature>
<evidence type="ECO:0000256" key="6">
    <source>
        <dbReference type="SAM" id="Phobius"/>
    </source>
</evidence>
<feature type="transmembrane region" description="Helical" evidence="6">
    <location>
        <begin position="140"/>
        <end position="162"/>
    </location>
</feature>
<comment type="subcellular location">
    <subcellularLocation>
        <location evidence="1">Membrane</location>
        <topology evidence="1">Multi-pass membrane protein</topology>
    </subcellularLocation>
</comment>
<dbReference type="Ensembl" id="ENSSHAT00000035276.1">
    <property type="protein sequence ID" value="ENSSHAP00000040799.1"/>
    <property type="gene ID" value="ENSSHAG00000025007.1"/>
</dbReference>
<dbReference type="Gene3D" id="1.20.1250.20">
    <property type="entry name" value="MFS general substrate transporter like domains"/>
    <property type="match status" value="1"/>
</dbReference>
<reference evidence="7" key="3">
    <citation type="submission" date="2025-09" db="UniProtKB">
        <authorList>
            <consortium name="Ensembl"/>
        </authorList>
    </citation>
    <scope>IDENTIFICATION</scope>
</reference>
<evidence type="ECO:0000256" key="3">
    <source>
        <dbReference type="ARBA" id="ARBA00022692"/>
    </source>
</evidence>
<organism evidence="7 8">
    <name type="scientific">Sarcophilus harrisii</name>
    <name type="common">Tasmanian devil</name>
    <name type="synonym">Sarcophilus laniarius</name>
    <dbReference type="NCBI Taxonomy" id="9305"/>
    <lineage>
        <taxon>Eukaryota</taxon>
        <taxon>Metazoa</taxon>
        <taxon>Chordata</taxon>
        <taxon>Craniata</taxon>
        <taxon>Vertebrata</taxon>
        <taxon>Euteleostomi</taxon>
        <taxon>Mammalia</taxon>
        <taxon>Metatheria</taxon>
        <taxon>Dasyuromorphia</taxon>
        <taxon>Dasyuridae</taxon>
        <taxon>Sarcophilus</taxon>
    </lineage>
</organism>